<gene>
    <name evidence="3" type="ORF">DXZ20_08375</name>
</gene>
<proteinExistence type="predicted"/>
<dbReference type="PANTHER" id="PTHR43405">
    <property type="entry name" value="GLYCOSYL HYDROLASE DIGH"/>
    <property type="match status" value="1"/>
</dbReference>
<feature type="domain" description="Glycosyl hydrolase-like 10" evidence="2">
    <location>
        <begin position="42"/>
        <end position="342"/>
    </location>
</feature>
<keyword evidence="4" id="KW-1185">Reference proteome</keyword>
<organism evidence="3 4">
    <name type="scientific">Adonisia turfae CCMR0081</name>
    <dbReference type="NCBI Taxonomy" id="2292702"/>
    <lineage>
        <taxon>Bacteria</taxon>
        <taxon>Bacillati</taxon>
        <taxon>Cyanobacteriota</taxon>
        <taxon>Adonisia</taxon>
        <taxon>Adonisia turfae</taxon>
    </lineage>
</organism>
<evidence type="ECO:0000313" key="4">
    <source>
        <dbReference type="Proteomes" id="UP000481033"/>
    </source>
</evidence>
<name>A0A6M0RHF1_9CYAN</name>
<dbReference type="InterPro" id="IPR017853">
    <property type="entry name" value="GH"/>
</dbReference>
<dbReference type="InterPro" id="IPR052177">
    <property type="entry name" value="Divisome_Glycosyl_Hydrolase"/>
</dbReference>
<evidence type="ECO:0000259" key="2">
    <source>
        <dbReference type="Pfam" id="PF02638"/>
    </source>
</evidence>
<dbReference type="AlphaFoldDB" id="A0A6M0RHF1"/>
<sequence>MDSCTWRWKPLSILLFGLSFFAAITLQLLTPAMALVRPVPQEIRGVWLTTNDTDVLIDRPKLHRAIDELAEFNFNTLYPVVWNGGYTFFDSGTARREGIQHFVRRGIQDYDILAELTTEAHAQGMSVIPWFEFGFMAPATSELATLHSSWLTQKQDGSRVDMSREGGDMVWLNPFRPEVQQFITNMLLELISRYDVDGVQFDDHFILPVNFGYDSYTRALYKEETDRDVPNDPHNPHWVKWRADKLTEFVKTLNADLKARRRNIVFSVAPNPYDFAYKGQLQDWLTWVRQGVVDELIVQIYRNNLGVFRQHLYTPSMREAQRTIPTAAGILTGLRNSPVPISLIEAKAQSARSAGMGMAFFFYESLWEDAPEPADTRQASFRDLFATPMQRAEYSAEVPAGALSE</sequence>
<comment type="caution">
    <text evidence="3">The sequence shown here is derived from an EMBL/GenBank/DDBJ whole genome shotgun (WGS) entry which is preliminary data.</text>
</comment>
<keyword evidence="3" id="KW-0378">Hydrolase</keyword>
<evidence type="ECO:0000256" key="1">
    <source>
        <dbReference type="ARBA" id="ARBA00022729"/>
    </source>
</evidence>
<dbReference type="SUPFAM" id="SSF51445">
    <property type="entry name" value="(Trans)glycosidases"/>
    <property type="match status" value="1"/>
</dbReference>
<dbReference type="GO" id="GO:0016787">
    <property type="term" value="F:hydrolase activity"/>
    <property type="evidence" value="ECO:0007669"/>
    <property type="project" value="UniProtKB-KW"/>
</dbReference>
<reference evidence="3 4" key="1">
    <citation type="journal article" date="2020" name="Microb. Ecol.">
        <title>Ecogenomics of the Marine Benthic Filamentous Cyanobacterium Adonisia.</title>
        <authorList>
            <person name="Walter J.M."/>
            <person name="Coutinho F.H."/>
            <person name="Leomil L."/>
            <person name="Hargreaves P.I."/>
            <person name="Campeao M.E."/>
            <person name="Vieira V.V."/>
            <person name="Silva B.S."/>
            <person name="Fistarol G.O."/>
            <person name="Salomon P.S."/>
            <person name="Sawabe T."/>
            <person name="Mino S."/>
            <person name="Hosokawa M."/>
            <person name="Miyashita H."/>
            <person name="Maruyama F."/>
            <person name="van Verk M.C."/>
            <person name="Dutilh B.E."/>
            <person name="Thompson C.C."/>
            <person name="Thompson F.L."/>
        </authorList>
    </citation>
    <scope>NUCLEOTIDE SEQUENCE [LARGE SCALE GENOMIC DNA]</scope>
    <source>
        <strain evidence="3 4">CCMR0081</strain>
    </source>
</reference>
<dbReference type="EMBL" id="QXHD01000004">
    <property type="protein sequence ID" value="NEZ55686.1"/>
    <property type="molecule type" value="Genomic_DNA"/>
</dbReference>
<dbReference type="Proteomes" id="UP000481033">
    <property type="component" value="Unassembled WGS sequence"/>
</dbReference>
<keyword evidence="1" id="KW-0732">Signal</keyword>
<dbReference type="Gene3D" id="3.20.20.80">
    <property type="entry name" value="Glycosidases"/>
    <property type="match status" value="1"/>
</dbReference>
<evidence type="ECO:0000313" key="3">
    <source>
        <dbReference type="EMBL" id="NEZ55686.1"/>
    </source>
</evidence>
<accession>A0A6M0RHF1</accession>
<protein>
    <submittedName>
        <fullName evidence="3">Glycoside hydrolase family 10 protein</fullName>
    </submittedName>
</protein>
<dbReference type="Pfam" id="PF02638">
    <property type="entry name" value="GHL10"/>
    <property type="match status" value="1"/>
</dbReference>
<dbReference type="InterPro" id="IPR003790">
    <property type="entry name" value="GHL10"/>
</dbReference>
<dbReference type="PANTHER" id="PTHR43405:SF1">
    <property type="entry name" value="GLYCOSYL HYDROLASE DIGH"/>
    <property type="match status" value="1"/>
</dbReference>
<dbReference type="RefSeq" id="WP_163662613.1">
    <property type="nucleotide sequence ID" value="NZ_QXHD01000004.1"/>
</dbReference>